<dbReference type="Proteomes" id="UP000228380">
    <property type="component" value="Chromosome 3"/>
</dbReference>
<dbReference type="PANTHER" id="PTHR35286:SF1">
    <property type="entry name" value="EXPRESSED PROTEIN"/>
    <property type="match status" value="1"/>
</dbReference>
<sequence length="220" mass="24571">MACNPSGSSSFDHLLLQSLMGRLQLRPPYLDTNSFLSHSLDDFLLRDELPSDDEDDEEEEDGELTAFSGDGARHRRHIGKEEARLEKEIIKIVHSGNAKEKLKANSGQSVSIGDHDICIGAHEEPGSEYRVWEWHGHIMLFDEENGYSAEYIYGNYFERLPDKKGGRKDEEEEDDEEGTKVKAGANSGLRDLIGDSKDPVGNGEGRVLHRNSRNSGTAAR</sequence>
<gene>
    <name evidence="3" type="primary">LOC103705948</name>
</gene>
<protein>
    <submittedName>
        <fullName evidence="3">Uncharacterized protein LOC103705948</fullName>
    </submittedName>
</protein>
<dbReference type="OrthoDB" id="1904011at2759"/>
<keyword evidence="2" id="KW-1185">Reference proteome</keyword>
<dbReference type="AlphaFoldDB" id="A0A8B7BYQ3"/>
<evidence type="ECO:0000313" key="3">
    <source>
        <dbReference type="RefSeq" id="XP_008788087.1"/>
    </source>
</evidence>
<name>A0A8B7BYQ3_PHODC</name>
<feature type="region of interest" description="Disordered" evidence="1">
    <location>
        <begin position="162"/>
        <end position="220"/>
    </location>
</feature>
<dbReference type="GeneID" id="103705948"/>
<reference evidence="2" key="1">
    <citation type="journal article" date="2019" name="Nat. Commun.">
        <title>Genome-wide association mapping of date palm fruit traits.</title>
        <authorList>
            <person name="Hazzouri K.M."/>
            <person name="Gros-Balthazard M."/>
            <person name="Flowers J.M."/>
            <person name="Copetti D."/>
            <person name="Lemansour A."/>
            <person name="Lebrun M."/>
            <person name="Masmoudi K."/>
            <person name="Ferrand S."/>
            <person name="Dhar M.I."/>
            <person name="Fresquez Z.A."/>
            <person name="Rosas U."/>
            <person name="Zhang J."/>
            <person name="Talag J."/>
            <person name="Lee S."/>
            <person name="Kudrna D."/>
            <person name="Powell R.F."/>
            <person name="Leitch I.J."/>
            <person name="Krueger R.R."/>
            <person name="Wing R.A."/>
            <person name="Amiri K.M.A."/>
            <person name="Purugganan M.D."/>
        </authorList>
    </citation>
    <scope>NUCLEOTIDE SEQUENCE [LARGE SCALE GENOMIC DNA]</scope>
    <source>
        <strain evidence="2">cv. Khalas</strain>
    </source>
</reference>
<reference evidence="3" key="2">
    <citation type="submission" date="2025-08" db="UniProtKB">
        <authorList>
            <consortium name="RefSeq"/>
        </authorList>
    </citation>
    <scope>IDENTIFICATION</scope>
    <source>
        <tissue evidence="3">Young leaves</tissue>
    </source>
</reference>
<evidence type="ECO:0000313" key="2">
    <source>
        <dbReference type="Proteomes" id="UP000228380"/>
    </source>
</evidence>
<organism evidence="2 3">
    <name type="scientific">Phoenix dactylifera</name>
    <name type="common">Date palm</name>
    <dbReference type="NCBI Taxonomy" id="42345"/>
    <lineage>
        <taxon>Eukaryota</taxon>
        <taxon>Viridiplantae</taxon>
        <taxon>Streptophyta</taxon>
        <taxon>Embryophyta</taxon>
        <taxon>Tracheophyta</taxon>
        <taxon>Spermatophyta</taxon>
        <taxon>Magnoliopsida</taxon>
        <taxon>Liliopsida</taxon>
        <taxon>Arecaceae</taxon>
        <taxon>Coryphoideae</taxon>
        <taxon>Phoeniceae</taxon>
        <taxon>Phoenix</taxon>
    </lineage>
</organism>
<accession>A0A8B7BYQ3</accession>
<dbReference type="KEGG" id="pda:103705948"/>
<proteinExistence type="predicted"/>
<dbReference type="RefSeq" id="XP_008788087.1">
    <property type="nucleotide sequence ID" value="XM_008789865.4"/>
</dbReference>
<dbReference type="PANTHER" id="PTHR35286">
    <property type="entry name" value="EXPRESSED PROTEIN"/>
    <property type="match status" value="1"/>
</dbReference>
<evidence type="ECO:0000256" key="1">
    <source>
        <dbReference type="SAM" id="MobiDB-lite"/>
    </source>
</evidence>